<evidence type="ECO:0000256" key="6">
    <source>
        <dbReference type="ARBA" id="ARBA00023012"/>
    </source>
</evidence>
<dbReference type="InterPro" id="IPR003593">
    <property type="entry name" value="AAA+_ATPase"/>
</dbReference>
<gene>
    <name evidence="14" type="ORF">AWT59_2929</name>
</gene>
<dbReference type="GO" id="GO:0005737">
    <property type="term" value="C:cytoplasm"/>
    <property type="evidence" value="ECO:0007669"/>
    <property type="project" value="UniProtKB-SubCell"/>
</dbReference>
<dbReference type="FunFam" id="3.40.50.2300:FF:000018">
    <property type="entry name" value="DNA-binding transcriptional regulator NtrC"/>
    <property type="match status" value="1"/>
</dbReference>
<dbReference type="Pfam" id="PF25601">
    <property type="entry name" value="AAA_lid_14"/>
    <property type="match status" value="1"/>
</dbReference>
<keyword evidence="9" id="KW-0010">Activator</keyword>
<dbReference type="SMART" id="SM00448">
    <property type="entry name" value="REC"/>
    <property type="match status" value="1"/>
</dbReference>
<evidence type="ECO:0000256" key="2">
    <source>
        <dbReference type="ARBA" id="ARBA00022490"/>
    </source>
</evidence>
<dbReference type="InterPro" id="IPR027417">
    <property type="entry name" value="P-loop_NTPase"/>
</dbReference>
<evidence type="ECO:0000256" key="1">
    <source>
        <dbReference type="ARBA" id="ARBA00004496"/>
    </source>
</evidence>
<dbReference type="SUPFAM" id="SSF46689">
    <property type="entry name" value="Homeodomain-like"/>
    <property type="match status" value="1"/>
</dbReference>
<evidence type="ECO:0000256" key="7">
    <source>
        <dbReference type="ARBA" id="ARBA00023015"/>
    </source>
</evidence>
<feature type="modified residue" description="4-aspartylphosphate" evidence="11">
    <location>
        <position position="62"/>
    </location>
</feature>
<keyword evidence="7" id="KW-0805">Transcription regulation</keyword>
<dbReference type="GO" id="GO:0005524">
    <property type="term" value="F:ATP binding"/>
    <property type="evidence" value="ECO:0007669"/>
    <property type="project" value="UniProtKB-KW"/>
</dbReference>
<dbReference type="Proteomes" id="UP000070578">
    <property type="component" value="Unassembled WGS sequence"/>
</dbReference>
<sequence length="455" mass="50304">MSVEQPASMPQRRILVVDDDTDLLQLLSMRLASAGFDVETADSAEAAINRIDISRPHLVITDMRMQGMDGMALFEHIHKKFPTLPVIMLTAHGTIPDAVNATQRGLFGYLTKPFDGKVLLGHVANALKLSSASLPQQGREADWRANIITQSATMEDILTKASLVAEGDASVLIRGESGTGKELLANAIHNASSRSQHPFVAINCAAIPEQLLESELFGHTKGAFTGAVRDHKGLFQSAIGGTVFLDEIGDMPLVLQSKLLRVLQEKQVTPLGSTQAIPLDVRIISATHRDLKAEIAAGKFREDIYYRLNVVELAIPSLSERREDIPLLAKHFLSILAKKYNKKTNGFSTEAMETLISSPWPGNVRQLQNVVEQSVVLSSTPLISSVLVQQNIHKEEEMLISLEEAKRRFERDYLIRILKITEGNVTQAAKLSKRNRTEFYKLLQKHQLDPSLNRG</sequence>
<evidence type="ECO:0000259" key="13">
    <source>
        <dbReference type="PROSITE" id="PS50110"/>
    </source>
</evidence>
<feature type="domain" description="Sigma-54 factor interaction" evidence="12">
    <location>
        <begin position="147"/>
        <end position="376"/>
    </location>
</feature>
<dbReference type="InterPro" id="IPR058031">
    <property type="entry name" value="AAA_lid_NorR"/>
</dbReference>
<dbReference type="FunFam" id="3.40.50.300:FF:000006">
    <property type="entry name" value="DNA-binding transcriptional regulator NtrC"/>
    <property type="match status" value="1"/>
</dbReference>
<reference evidence="14 15" key="2">
    <citation type="submission" date="2016-03" db="EMBL/GenBank/DDBJ databases">
        <title>New uncultured bacterium of the family Gallionellaceae from acid mine drainage: description and reconstruction of genome based on metagenomic analysis of microbial community.</title>
        <authorList>
            <person name="Kadnikov V."/>
            <person name="Ivasenko D."/>
            <person name="Beletsky A."/>
            <person name="Mardanov A."/>
            <person name="Danilova E."/>
            <person name="Pimenov N."/>
            <person name="Karnachuk O."/>
            <person name="Ravin N."/>
        </authorList>
    </citation>
    <scope>NUCLEOTIDE SEQUENCE [LARGE SCALE GENOMIC DNA]</scope>
    <source>
        <strain evidence="14">ShG14-8</strain>
    </source>
</reference>
<evidence type="ECO:0000313" key="14">
    <source>
        <dbReference type="EMBL" id="KXS30943.1"/>
    </source>
</evidence>
<evidence type="ECO:0000256" key="11">
    <source>
        <dbReference type="PROSITE-ProRule" id="PRU00169"/>
    </source>
</evidence>
<dbReference type="AlphaFoldDB" id="A0A139BQ52"/>
<keyword evidence="8" id="KW-0238">DNA-binding</keyword>
<proteinExistence type="predicted"/>
<dbReference type="GO" id="GO:0006355">
    <property type="term" value="P:regulation of DNA-templated transcription"/>
    <property type="evidence" value="ECO:0007669"/>
    <property type="project" value="InterPro"/>
</dbReference>
<dbReference type="SUPFAM" id="SSF52540">
    <property type="entry name" value="P-loop containing nucleoside triphosphate hydrolases"/>
    <property type="match status" value="1"/>
</dbReference>
<comment type="caution">
    <text evidence="14">The sequence shown here is derived from an EMBL/GenBank/DDBJ whole genome shotgun (WGS) entry which is preliminary data.</text>
</comment>
<evidence type="ECO:0000256" key="5">
    <source>
        <dbReference type="ARBA" id="ARBA00022840"/>
    </source>
</evidence>
<protein>
    <submittedName>
        <fullName evidence="14">Putative two component, sigma54 specific, transcriptional regulator, Fis family</fullName>
    </submittedName>
</protein>
<dbReference type="Pfam" id="PF00072">
    <property type="entry name" value="Response_reg"/>
    <property type="match status" value="1"/>
</dbReference>
<dbReference type="GO" id="GO:0003677">
    <property type="term" value="F:DNA binding"/>
    <property type="evidence" value="ECO:0007669"/>
    <property type="project" value="UniProtKB-KW"/>
</dbReference>
<dbReference type="InterPro" id="IPR009057">
    <property type="entry name" value="Homeodomain-like_sf"/>
</dbReference>
<dbReference type="FunFam" id="1.10.8.60:FF:000014">
    <property type="entry name" value="DNA-binding transcriptional regulator NtrC"/>
    <property type="match status" value="1"/>
</dbReference>
<dbReference type="Gene3D" id="1.10.10.60">
    <property type="entry name" value="Homeodomain-like"/>
    <property type="match status" value="1"/>
</dbReference>
<dbReference type="Gene3D" id="3.40.50.300">
    <property type="entry name" value="P-loop containing nucleotide triphosphate hydrolases"/>
    <property type="match status" value="1"/>
</dbReference>
<evidence type="ECO:0000256" key="10">
    <source>
        <dbReference type="ARBA" id="ARBA00023163"/>
    </source>
</evidence>
<feature type="domain" description="Response regulatory" evidence="13">
    <location>
        <begin position="13"/>
        <end position="127"/>
    </location>
</feature>
<keyword evidence="6" id="KW-0902">Two-component regulatory system</keyword>
<dbReference type="Gene3D" id="1.10.8.60">
    <property type="match status" value="1"/>
</dbReference>
<evidence type="ECO:0000256" key="4">
    <source>
        <dbReference type="ARBA" id="ARBA00022741"/>
    </source>
</evidence>
<dbReference type="GO" id="GO:0000160">
    <property type="term" value="P:phosphorelay signal transduction system"/>
    <property type="evidence" value="ECO:0007669"/>
    <property type="project" value="UniProtKB-KW"/>
</dbReference>
<reference evidence="14 15" key="1">
    <citation type="submission" date="2016-02" db="EMBL/GenBank/DDBJ databases">
        <authorList>
            <person name="Wen L."/>
            <person name="He K."/>
            <person name="Yang H."/>
        </authorList>
    </citation>
    <scope>NUCLEOTIDE SEQUENCE [LARGE SCALE GENOMIC DNA]</scope>
    <source>
        <strain evidence="14">ShG14-8</strain>
    </source>
</reference>
<keyword evidence="4" id="KW-0547">Nucleotide-binding</keyword>
<keyword evidence="3 11" id="KW-0597">Phosphoprotein</keyword>
<dbReference type="PANTHER" id="PTHR32071">
    <property type="entry name" value="TRANSCRIPTIONAL REGULATORY PROTEIN"/>
    <property type="match status" value="1"/>
</dbReference>
<organism evidence="14 15">
    <name type="scientific">Candidatus Gallionella acididurans</name>
    <dbReference type="NCBI Taxonomy" id="1796491"/>
    <lineage>
        <taxon>Bacteria</taxon>
        <taxon>Pseudomonadati</taxon>
        <taxon>Pseudomonadota</taxon>
        <taxon>Betaproteobacteria</taxon>
        <taxon>Nitrosomonadales</taxon>
        <taxon>Gallionellaceae</taxon>
        <taxon>Gallionella</taxon>
    </lineage>
</organism>
<evidence type="ECO:0000256" key="9">
    <source>
        <dbReference type="ARBA" id="ARBA00023159"/>
    </source>
</evidence>
<keyword evidence="10" id="KW-0804">Transcription</keyword>
<dbReference type="InterPro" id="IPR001789">
    <property type="entry name" value="Sig_transdc_resp-reg_receiver"/>
</dbReference>
<accession>A0A139BQ52</accession>
<dbReference type="EMBL" id="LSLI01000116">
    <property type="protein sequence ID" value="KXS30943.1"/>
    <property type="molecule type" value="Genomic_DNA"/>
</dbReference>
<dbReference type="InterPro" id="IPR002078">
    <property type="entry name" value="Sigma_54_int"/>
</dbReference>
<keyword evidence="2" id="KW-0963">Cytoplasm</keyword>
<dbReference type="InterPro" id="IPR025944">
    <property type="entry name" value="Sigma_54_int_dom_CS"/>
</dbReference>
<dbReference type="PROSITE" id="PS50045">
    <property type="entry name" value="SIGMA54_INTERACT_4"/>
    <property type="match status" value="1"/>
</dbReference>
<dbReference type="Gene3D" id="3.40.50.2300">
    <property type="match status" value="1"/>
</dbReference>
<dbReference type="PROSITE" id="PS00688">
    <property type="entry name" value="SIGMA54_INTERACT_3"/>
    <property type="match status" value="1"/>
</dbReference>
<dbReference type="CDD" id="cd00009">
    <property type="entry name" value="AAA"/>
    <property type="match status" value="1"/>
</dbReference>
<evidence type="ECO:0000256" key="3">
    <source>
        <dbReference type="ARBA" id="ARBA00022553"/>
    </source>
</evidence>
<dbReference type="PATRIC" id="fig|1796491.3.peg.3211"/>
<evidence type="ECO:0000313" key="15">
    <source>
        <dbReference type="Proteomes" id="UP000070578"/>
    </source>
</evidence>
<dbReference type="InterPro" id="IPR011006">
    <property type="entry name" value="CheY-like_superfamily"/>
</dbReference>
<dbReference type="PROSITE" id="PS00675">
    <property type="entry name" value="SIGMA54_INTERACT_1"/>
    <property type="match status" value="1"/>
</dbReference>
<dbReference type="SUPFAM" id="SSF52172">
    <property type="entry name" value="CheY-like"/>
    <property type="match status" value="1"/>
</dbReference>
<evidence type="ECO:0000256" key="8">
    <source>
        <dbReference type="ARBA" id="ARBA00023125"/>
    </source>
</evidence>
<keyword evidence="5" id="KW-0067">ATP-binding</keyword>
<dbReference type="Pfam" id="PF00158">
    <property type="entry name" value="Sigma54_activat"/>
    <property type="match status" value="1"/>
</dbReference>
<dbReference type="SMART" id="SM00382">
    <property type="entry name" value="AAA"/>
    <property type="match status" value="1"/>
</dbReference>
<comment type="subcellular location">
    <subcellularLocation>
        <location evidence="1">Cytoplasm</location>
    </subcellularLocation>
</comment>
<evidence type="ECO:0000259" key="12">
    <source>
        <dbReference type="PROSITE" id="PS50045"/>
    </source>
</evidence>
<name>A0A139BQ52_9PROT</name>
<dbReference type="PANTHER" id="PTHR32071:SF116">
    <property type="entry name" value="TRANSCRIPTIONAL REGULATORY PROTEIN GLRR"/>
    <property type="match status" value="1"/>
</dbReference>
<dbReference type="PROSITE" id="PS50110">
    <property type="entry name" value="RESPONSE_REGULATORY"/>
    <property type="match status" value="1"/>
</dbReference>
<dbReference type="InterPro" id="IPR025662">
    <property type="entry name" value="Sigma_54_int_dom_ATP-bd_1"/>
</dbReference>